<feature type="transmembrane region" description="Helical" evidence="1">
    <location>
        <begin position="56"/>
        <end position="76"/>
    </location>
</feature>
<reference evidence="2 3" key="1">
    <citation type="submission" date="2018-05" db="EMBL/GenBank/DDBJ databases">
        <title>Coraliomargarita sinensis sp. nov., isolated from a marine solar saltern.</title>
        <authorList>
            <person name="Zhou L.Y."/>
        </authorList>
    </citation>
    <scope>NUCLEOTIDE SEQUENCE [LARGE SCALE GENOMIC DNA]</scope>
    <source>
        <strain evidence="2 3">WN38</strain>
    </source>
</reference>
<evidence type="ECO:0000313" key="3">
    <source>
        <dbReference type="Proteomes" id="UP000247099"/>
    </source>
</evidence>
<dbReference type="EMBL" id="QHJQ01000020">
    <property type="protein sequence ID" value="PXA02854.1"/>
    <property type="molecule type" value="Genomic_DNA"/>
</dbReference>
<accession>A0A317ZCI7</accession>
<keyword evidence="1" id="KW-0812">Transmembrane</keyword>
<comment type="caution">
    <text evidence="2">The sequence shown here is derived from an EMBL/GenBank/DDBJ whole genome shotgun (WGS) entry which is preliminary data.</text>
</comment>
<keyword evidence="1" id="KW-0472">Membrane</keyword>
<dbReference type="Proteomes" id="UP000247099">
    <property type="component" value="Unassembled WGS sequence"/>
</dbReference>
<dbReference type="InParanoid" id="A0A317ZCI7"/>
<keyword evidence="1" id="KW-1133">Transmembrane helix</keyword>
<evidence type="ECO:0000313" key="2">
    <source>
        <dbReference type="EMBL" id="PXA02854.1"/>
    </source>
</evidence>
<proteinExistence type="predicted"/>
<sequence>MKNKRIASEWLFFVGAFLFGILALPILILPFLFSVLEWGNYLPIIFYKSLFSHDWMIAWGITLGPYILVQFIRSIVWSVKILKEDSD</sequence>
<gene>
    <name evidence="2" type="ORF">DDZ13_14970</name>
</gene>
<name>A0A317ZCI7_9BACT</name>
<organism evidence="2 3">
    <name type="scientific">Coraliomargarita sinensis</name>
    <dbReference type="NCBI Taxonomy" id="2174842"/>
    <lineage>
        <taxon>Bacteria</taxon>
        <taxon>Pseudomonadati</taxon>
        <taxon>Verrucomicrobiota</taxon>
        <taxon>Opitutia</taxon>
        <taxon>Puniceicoccales</taxon>
        <taxon>Coraliomargaritaceae</taxon>
        <taxon>Coraliomargarita</taxon>
    </lineage>
</organism>
<keyword evidence="3" id="KW-1185">Reference proteome</keyword>
<feature type="transmembrane region" description="Helical" evidence="1">
    <location>
        <begin position="12"/>
        <end position="36"/>
    </location>
</feature>
<evidence type="ECO:0000256" key="1">
    <source>
        <dbReference type="SAM" id="Phobius"/>
    </source>
</evidence>
<protein>
    <submittedName>
        <fullName evidence="2">Uncharacterized protein</fullName>
    </submittedName>
</protein>
<dbReference type="AlphaFoldDB" id="A0A317ZCI7"/>